<accession>A0A6A6U022</accession>
<dbReference type="InterPro" id="IPR029058">
    <property type="entry name" value="AB_hydrolase_fold"/>
</dbReference>
<organism evidence="1 2">
    <name type="scientific">Microthyrium microscopicum</name>
    <dbReference type="NCBI Taxonomy" id="703497"/>
    <lineage>
        <taxon>Eukaryota</taxon>
        <taxon>Fungi</taxon>
        <taxon>Dikarya</taxon>
        <taxon>Ascomycota</taxon>
        <taxon>Pezizomycotina</taxon>
        <taxon>Dothideomycetes</taxon>
        <taxon>Dothideomycetes incertae sedis</taxon>
        <taxon>Microthyriales</taxon>
        <taxon>Microthyriaceae</taxon>
        <taxon>Microthyrium</taxon>
    </lineage>
</organism>
<dbReference type="EMBL" id="MU004241">
    <property type="protein sequence ID" value="KAF2664931.1"/>
    <property type="molecule type" value="Genomic_DNA"/>
</dbReference>
<protein>
    <recommendedName>
        <fullName evidence="3">Alpha/beta-hydrolase</fullName>
    </recommendedName>
</protein>
<keyword evidence="2" id="KW-1185">Reference proteome</keyword>
<dbReference type="Proteomes" id="UP000799302">
    <property type="component" value="Unassembled WGS sequence"/>
</dbReference>
<dbReference type="OrthoDB" id="2141514at2759"/>
<dbReference type="Gene3D" id="3.40.50.1820">
    <property type="entry name" value="alpha/beta hydrolase"/>
    <property type="match status" value="1"/>
</dbReference>
<proteinExistence type="predicted"/>
<evidence type="ECO:0000313" key="2">
    <source>
        <dbReference type="Proteomes" id="UP000799302"/>
    </source>
</evidence>
<reference evidence="1" key="1">
    <citation type="journal article" date="2020" name="Stud. Mycol.">
        <title>101 Dothideomycetes genomes: a test case for predicting lifestyles and emergence of pathogens.</title>
        <authorList>
            <person name="Haridas S."/>
            <person name="Albert R."/>
            <person name="Binder M."/>
            <person name="Bloem J."/>
            <person name="Labutti K."/>
            <person name="Salamov A."/>
            <person name="Andreopoulos B."/>
            <person name="Baker S."/>
            <person name="Barry K."/>
            <person name="Bills G."/>
            <person name="Bluhm B."/>
            <person name="Cannon C."/>
            <person name="Castanera R."/>
            <person name="Culley D."/>
            <person name="Daum C."/>
            <person name="Ezra D."/>
            <person name="Gonzalez J."/>
            <person name="Henrissat B."/>
            <person name="Kuo A."/>
            <person name="Liang C."/>
            <person name="Lipzen A."/>
            <person name="Lutzoni F."/>
            <person name="Magnuson J."/>
            <person name="Mondo S."/>
            <person name="Nolan M."/>
            <person name="Ohm R."/>
            <person name="Pangilinan J."/>
            <person name="Park H.-J."/>
            <person name="Ramirez L."/>
            <person name="Alfaro M."/>
            <person name="Sun H."/>
            <person name="Tritt A."/>
            <person name="Yoshinaga Y."/>
            <person name="Zwiers L.-H."/>
            <person name="Turgeon B."/>
            <person name="Goodwin S."/>
            <person name="Spatafora J."/>
            <person name="Crous P."/>
            <person name="Grigoriev I."/>
        </authorList>
    </citation>
    <scope>NUCLEOTIDE SEQUENCE</scope>
    <source>
        <strain evidence="1">CBS 115976</strain>
    </source>
</reference>
<evidence type="ECO:0000313" key="1">
    <source>
        <dbReference type="EMBL" id="KAF2664931.1"/>
    </source>
</evidence>
<dbReference type="SUPFAM" id="SSF53474">
    <property type="entry name" value="alpha/beta-Hydrolases"/>
    <property type="match status" value="1"/>
</dbReference>
<evidence type="ECO:0008006" key="3">
    <source>
        <dbReference type="Google" id="ProtNLM"/>
    </source>
</evidence>
<gene>
    <name evidence="1" type="ORF">BT63DRAFT_448332</name>
</gene>
<dbReference type="AlphaFoldDB" id="A0A6A6U022"/>
<name>A0A6A6U022_9PEZI</name>
<sequence>MGADIKLQKEALAWIAKNAGKGKYANLDGSRIAVAGQSCGGLESYYASQDPAVKTIGIFNSGFFTSTSKKDMEIVTKMNRPIFYFLGGKTDIAFENGEANYKVLPSTTPAWKGNLPVGHMATYTQAKGGKFGTAMWKWLDFTLRGGNSSSEFFAGKGAENDGWSVEKRNMDKISVTPIG</sequence>